<keyword evidence="5" id="KW-1185">Reference proteome</keyword>
<dbReference type="EMBL" id="MPUH01000011">
    <property type="protein sequence ID" value="OMJ95539.1"/>
    <property type="molecule type" value="Genomic_DNA"/>
</dbReference>
<dbReference type="GO" id="GO:0006888">
    <property type="term" value="P:endoplasmic reticulum to Golgi vesicle-mediated transport"/>
    <property type="evidence" value="ECO:0007669"/>
    <property type="project" value="TreeGrafter"/>
</dbReference>
<dbReference type="SUPFAM" id="SSF50978">
    <property type="entry name" value="WD40 repeat-like"/>
    <property type="match status" value="1"/>
</dbReference>
<sequence length="309" mass="34407">METLSLPVSVSLLHSNLVASDTTLAFVSNIKPNPQIHLLSLDSLKTPNLHNSLVKYKSEEEVLHINYLKVNNKWYLILGFYQSLQIWNEDGTRMLGYISKDEITGGDLETYFIGSCCCELINSIVVGSSKGSISILNISDERLCNFSTSLTLYGKNREPISVLCSYKSFVLSVSENGTGTFWNMEQKIELNSLDGPGVSATVGTNLKKFAIVGFGNGEVKVYNMKDKNILCNIWAHTRWITGICKHATRPIFITCAEDGFVNIWAIRNGEIETVSSKEYPHFLLTGVALSKDTAMIVTYDRSKLILEPL</sequence>
<comment type="caution">
    <text evidence="4">The sequence shown here is derived from an EMBL/GenBank/DDBJ whole genome shotgun (WGS) entry which is preliminary data.</text>
</comment>
<dbReference type="PROSITE" id="PS50082">
    <property type="entry name" value="WD_REPEATS_2"/>
    <property type="match status" value="1"/>
</dbReference>
<organism evidence="4 5">
    <name type="scientific">Stentor coeruleus</name>
    <dbReference type="NCBI Taxonomy" id="5963"/>
    <lineage>
        <taxon>Eukaryota</taxon>
        <taxon>Sar</taxon>
        <taxon>Alveolata</taxon>
        <taxon>Ciliophora</taxon>
        <taxon>Postciliodesmatophora</taxon>
        <taxon>Heterotrichea</taxon>
        <taxon>Heterotrichida</taxon>
        <taxon>Stentoridae</taxon>
        <taxon>Stentor</taxon>
    </lineage>
</organism>
<dbReference type="GO" id="GO:0030126">
    <property type="term" value="C:COPI vesicle coat"/>
    <property type="evidence" value="ECO:0007669"/>
    <property type="project" value="TreeGrafter"/>
</dbReference>
<dbReference type="OrthoDB" id="310477at2759"/>
<accession>A0A1R2D2P6</accession>
<proteinExistence type="predicted"/>
<dbReference type="GO" id="GO:0006886">
    <property type="term" value="P:intracellular protein transport"/>
    <property type="evidence" value="ECO:0007669"/>
    <property type="project" value="TreeGrafter"/>
</dbReference>
<evidence type="ECO:0000256" key="2">
    <source>
        <dbReference type="ARBA" id="ARBA00022737"/>
    </source>
</evidence>
<protein>
    <submittedName>
        <fullName evidence="4">Uncharacterized protein</fullName>
    </submittedName>
</protein>
<dbReference type="GO" id="GO:0006890">
    <property type="term" value="P:retrograde vesicle-mediated transport, Golgi to endoplasmic reticulum"/>
    <property type="evidence" value="ECO:0007669"/>
    <property type="project" value="TreeGrafter"/>
</dbReference>
<dbReference type="InterPro" id="IPR050844">
    <property type="entry name" value="Coatomer_complex_subunit"/>
</dbReference>
<feature type="repeat" description="WD" evidence="3">
    <location>
        <begin position="233"/>
        <end position="274"/>
    </location>
</feature>
<dbReference type="GO" id="GO:0006891">
    <property type="term" value="P:intra-Golgi vesicle-mediated transport"/>
    <property type="evidence" value="ECO:0007669"/>
    <property type="project" value="TreeGrafter"/>
</dbReference>
<evidence type="ECO:0000256" key="1">
    <source>
        <dbReference type="ARBA" id="ARBA00022574"/>
    </source>
</evidence>
<dbReference type="PANTHER" id="PTHR19876">
    <property type="entry name" value="COATOMER"/>
    <property type="match status" value="1"/>
</dbReference>
<dbReference type="InterPro" id="IPR036322">
    <property type="entry name" value="WD40_repeat_dom_sf"/>
</dbReference>
<dbReference type="InterPro" id="IPR001680">
    <property type="entry name" value="WD40_rpt"/>
</dbReference>
<evidence type="ECO:0000313" key="5">
    <source>
        <dbReference type="Proteomes" id="UP000187209"/>
    </source>
</evidence>
<dbReference type="InterPro" id="IPR015943">
    <property type="entry name" value="WD40/YVTN_repeat-like_dom_sf"/>
</dbReference>
<dbReference type="AlphaFoldDB" id="A0A1R2D2P6"/>
<evidence type="ECO:0000313" key="4">
    <source>
        <dbReference type="EMBL" id="OMJ95539.1"/>
    </source>
</evidence>
<reference evidence="4 5" key="1">
    <citation type="submission" date="2016-11" db="EMBL/GenBank/DDBJ databases">
        <title>The macronuclear genome of Stentor coeruleus: a giant cell with tiny introns.</title>
        <authorList>
            <person name="Slabodnick M."/>
            <person name="Ruby J.G."/>
            <person name="Reiff S.B."/>
            <person name="Swart E.C."/>
            <person name="Gosai S."/>
            <person name="Prabakaran S."/>
            <person name="Witkowska E."/>
            <person name="Larue G.E."/>
            <person name="Fisher S."/>
            <person name="Freeman R.M."/>
            <person name="Gunawardena J."/>
            <person name="Chu W."/>
            <person name="Stover N.A."/>
            <person name="Gregory B.D."/>
            <person name="Nowacki M."/>
            <person name="Derisi J."/>
            <person name="Roy S.W."/>
            <person name="Marshall W.F."/>
            <person name="Sood P."/>
        </authorList>
    </citation>
    <scope>NUCLEOTIDE SEQUENCE [LARGE SCALE GENOMIC DNA]</scope>
    <source>
        <strain evidence="4">WM001</strain>
    </source>
</reference>
<dbReference type="Gene3D" id="2.130.10.10">
    <property type="entry name" value="YVTN repeat-like/Quinoprotein amine dehydrogenase"/>
    <property type="match status" value="1"/>
</dbReference>
<dbReference type="PANTHER" id="PTHR19876:SF68">
    <property type="entry name" value="COATOMER SUBUNIT BETA'-2"/>
    <property type="match status" value="1"/>
</dbReference>
<keyword evidence="1 3" id="KW-0853">WD repeat</keyword>
<dbReference type="SMART" id="SM00320">
    <property type="entry name" value="WD40"/>
    <property type="match status" value="2"/>
</dbReference>
<evidence type="ECO:0000256" key="3">
    <source>
        <dbReference type="PROSITE-ProRule" id="PRU00221"/>
    </source>
</evidence>
<dbReference type="Proteomes" id="UP000187209">
    <property type="component" value="Unassembled WGS sequence"/>
</dbReference>
<name>A0A1R2D2P6_9CILI</name>
<gene>
    <name evidence="4" type="ORF">SteCoe_1143</name>
</gene>
<keyword evidence="2" id="KW-0677">Repeat</keyword>